<protein>
    <recommendedName>
        <fullName evidence="3">Zn(2)-C6 fungal-type domain-containing protein</fullName>
    </recommendedName>
</protein>
<evidence type="ECO:0000256" key="1">
    <source>
        <dbReference type="ARBA" id="ARBA00022723"/>
    </source>
</evidence>
<dbReference type="InterPro" id="IPR001138">
    <property type="entry name" value="Zn2Cys6_DnaBD"/>
</dbReference>
<keyword evidence="5" id="KW-1185">Reference proteome</keyword>
<dbReference type="SUPFAM" id="SSF57701">
    <property type="entry name" value="Zn2/Cys6 DNA-binding domain"/>
    <property type="match status" value="1"/>
</dbReference>
<dbReference type="PROSITE" id="PS00463">
    <property type="entry name" value="ZN2_CY6_FUNGAL_1"/>
    <property type="match status" value="1"/>
</dbReference>
<gene>
    <name evidence="4" type="ORF">P280DRAFT_443859</name>
</gene>
<feature type="domain" description="Zn(2)-C6 fungal-type" evidence="3">
    <location>
        <begin position="15"/>
        <end position="47"/>
    </location>
</feature>
<dbReference type="EMBL" id="MU006778">
    <property type="protein sequence ID" value="KAF2644815.1"/>
    <property type="molecule type" value="Genomic_DNA"/>
</dbReference>
<dbReference type="Pfam" id="PF00172">
    <property type="entry name" value="Zn_clus"/>
    <property type="match status" value="1"/>
</dbReference>
<dbReference type="InterPro" id="IPR036864">
    <property type="entry name" value="Zn2-C6_fun-type_DNA-bd_sf"/>
</dbReference>
<evidence type="ECO:0000313" key="5">
    <source>
        <dbReference type="Proteomes" id="UP000799753"/>
    </source>
</evidence>
<dbReference type="CDD" id="cd00067">
    <property type="entry name" value="GAL4"/>
    <property type="match status" value="1"/>
</dbReference>
<organism evidence="4 5">
    <name type="scientific">Massarina eburnea CBS 473.64</name>
    <dbReference type="NCBI Taxonomy" id="1395130"/>
    <lineage>
        <taxon>Eukaryota</taxon>
        <taxon>Fungi</taxon>
        <taxon>Dikarya</taxon>
        <taxon>Ascomycota</taxon>
        <taxon>Pezizomycotina</taxon>
        <taxon>Dothideomycetes</taxon>
        <taxon>Pleosporomycetidae</taxon>
        <taxon>Pleosporales</taxon>
        <taxon>Massarineae</taxon>
        <taxon>Massarinaceae</taxon>
        <taxon>Massarina</taxon>
    </lineage>
</organism>
<dbReference type="Pfam" id="PF04082">
    <property type="entry name" value="Fungal_trans"/>
    <property type="match status" value="1"/>
</dbReference>
<evidence type="ECO:0000259" key="3">
    <source>
        <dbReference type="PROSITE" id="PS50048"/>
    </source>
</evidence>
<dbReference type="PANTHER" id="PTHR31668:SF30">
    <property type="entry name" value="ZN(II)2CYS6 TRANSCRIPTION FACTOR (EUROFUNG)"/>
    <property type="match status" value="1"/>
</dbReference>
<dbReference type="CDD" id="cd12148">
    <property type="entry name" value="fungal_TF_MHR"/>
    <property type="match status" value="1"/>
</dbReference>
<keyword evidence="1" id="KW-0479">Metal-binding</keyword>
<evidence type="ECO:0000313" key="4">
    <source>
        <dbReference type="EMBL" id="KAF2644815.1"/>
    </source>
</evidence>
<keyword evidence="2" id="KW-0539">Nucleus</keyword>
<dbReference type="Gene3D" id="4.10.240.10">
    <property type="entry name" value="Zn(2)-C6 fungal-type DNA-binding domain"/>
    <property type="match status" value="1"/>
</dbReference>
<dbReference type="PANTHER" id="PTHR31668">
    <property type="entry name" value="GLUCOSE TRANSPORT TRANSCRIPTION REGULATOR RGT1-RELATED-RELATED"/>
    <property type="match status" value="1"/>
</dbReference>
<dbReference type="GO" id="GO:0000981">
    <property type="term" value="F:DNA-binding transcription factor activity, RNA polymerase II-specific"/>
    <property type="evidence" value="ECO:0007669"/>
    <property type="project" value="InterPro"/>
</dbReference>
<dbReference type="OrthoDB" id="39175at2759"/>
<dbReference type="InterPro" id="IPR007219">
    <property type="entry name" value="XnlR_reg_dom"/>
</dbReference>
<dbReference type="AlphaFoldDB" id="A0A6A6SAL9"/>
<dbReference type="Proteomes" id="UP000799753">
    <property type="component" value="Unassembled WGS sequence"/>
</dbReference>
<dbReference type="GO" id="GO:0006351">
    <property type="term" value="P:DNA-templated transcription"/>
    <property type="evidence" value="ECO:0007669"/>
    <property type="project" value="InterPro"/>
</dbReference>
<dbReference type="GO" id="GO:0003677">
    <property type="term" value="F:DNA binding"/>
    <property type="evidence" value="ECO:0007669"/>
    <property type="project" value="InterPro"/>
</dbReference>
<accession>A0A6A6SAL9</accession>
<dbReference type="PROSITE" id="PS50048">
    <property type="entry name" value="ZN2_CY6_FUNGAL_2"/>
    <property type="match status" value="1"/>
</dbReference>
<dbReference type="InterPro" id="IPR050797">
    <property type="entry name" value="Carb_Metab_Trans_Reg"/>
</dbReference>
<dbReference type="GO" id="GO:0008270">
    <property type="term" value="F:zinc ion binding"/>
    <property type="evidence" value="ECO:0007669"/>
    <property type="project" value="InterPro"/>
</dbReference>
<proteinExistence type="predicted"/>
<reference evidence="4" key="1">
    <citation type="journal article" date="2020" name="Stud. Mycol.">
        <title>101 Dothideomycetes genomes: a test case for predicting lifestyles and emergence of pathogens.</title>
        <authorList>
            <person name="Haridas S."/>
            <person name="Albert R."/>
            <person name="Binder M."/>
            <person name="Bloem J."/>
            <person name="Labutti K."/>
            <person name="Salamov A."/>
            <person name="Andreopoulos B."/>
            <person name="Baker S."/>
            <person name="Barry K."/>
            <person name="Bills G."/>
            <person name="Bluhm B."/>
            <person name="Cannon C."/>
            <person name="Castanera R."/>
            <person name="Culley D."/>
            <person name="Daum C."/>
            <person name="Ezra D."/>
            <person name="Gonzalez J."/>
            <person name="Henrissat B."/>
            <person name="Kuo A."/>
            <person name="Liang C."/>
            <person name="Lipzen A."/>
            <person name="Lutzoni F."/>
            <person name="Magnuson J."/>
            <person name="Mondo S."/>
            <person name="Nolan M."/>
            <person name="Ohm R."/>
            <person name="Pangilinan J."/>
            <person name="Park H.-J."/>
            <person name="Ramirez L."/>
            <person name="Alfaro M."/>
            <person name="Sun H."/>
            <person name="Tritt A."/>
            <person name="Yoshinaga Y."/>
            <person name="Zwiers L.-H."/>
            <person name="Turgeon B."/>
            <person name="Goodwin S."/>
            <person name="Spatafora J."/>
            <person name="Crous P."/>
            <person name="Grigoriev I."/>
        </authorList>
    </citation>
    <scope>NUCLEOTIDE SEQUENCE</scope>
    <source>
        <strain evidence="4">CBS 473.64</strain>
    </source>
</reference>
<dbReference type="SMART" id="SM00066">
    <property type="entry name" value="GAL4"/>
    <property type="match status" value="1"/>
</dbReference>
<evidence type="ECO:0000256" key="2">
    <source>
        <dbReference type="ARBA" id="ARBA00023242"/>
    </source>
</evidence>
<name>A0A6A6SAL9_9PLEO</name>
<sequence>MPVASRQGRRIASKACDTCRVRKVQCIFEGESAACRRCADSRVDCTFLSDRKPRGPVARRTPANLNLPVGELSIEHFCPKATFRSIIDDFLQLVFPLLPLVHRPSFRTSIESAAYTADPAFFRLCLAICAVTVASIPRKFEEYGRDKYADVGAMVDRACHMVLLSRIASEPEFQNQPTMATMIVSILLTMASHYAGRANQGWGYASEAIQFFRTLELYRKERYEGLSLLDREMCKRAFWMLYIIQIHDRLSFIIPHTGLSFDPLRTDWEFLLPCEIDDDDLVLQDHASLQNSNGCDSPPTDRPLPVISGFVALVKVFLCVVDLLSDGFPGSPPQAYAMTLGTLRTQTCPNNPVDGILNTPGIAPTKSTISLSALLRIIRKLQTTLEELPPVLRISSLDPQLQSNHTHPSMTSELTNQFDIMRANIHITSLYIQSSILEACSNAFTNPQSDSCSVSPGAEPSSPGHTPRTQLWVFRKSIARELLEVLRFCSSRTLEANGSSMIVKIREIAATLLDSDLEVKSDREEQSRQYVAQFADILANLDYMGQATIIPPIFSGQ</sequence>